<feature type="transmembrane region" description="Helical" evidence="7">
    <location>
        <begin position="23"/>
        <end position="44"/>
    </location>
</feature>
<keyword evidence="6 7" id="KW-0472">Membrane</keyword>
<dbReference type="PANTHER" id="PTHR42810">
    <property type="entry name" value="PURINE PERMEASE C1399.01C-RELATED"/>
    <property type="match status" value="1"/>
</dbReference>
<dbReference type="InterPro" id="IPR006043">
    <property type="entry name" value="NCS2"/>
</dbReference>
<accession>A0A378VW32</accession>
<dbReference type="EMBL" id="UGRI01000001">
    <property type="protein sequence ID" value="SUA21106.1"/>
    <property type="molecule type" value="Genomic_DNA"/>
</dbReference>
<dbReference type="AlphaFoldDB" id="A0A378VW32"/>
<comment type="similarity">
    <text evidence="2">Belongs to the nucleobase:cation symporter-2 (NCS2) (TC 2.A.40) family.</text>
</comment>
<dbReference type="PANTHER" id="PTHR42810:SF5">
    <property type="entry name" value="XANTHINE PERMEASE XANQ"/>
    <property type="match status" value="1"/>
</dbReference>
<reference evidence="8" key="1">
    <citation type="submission" date="2018-06" db="EMBL/GenBank/DDBJ databases">
        <authorList>
            <consortium name="Pathogen Informatics"/>
            <person name="Doyle S."/>
        </authorList>
    </citation>
    <scope>NUCLEOTIDE SEQUENCE [LARGE SCALE GENOMIC DNA]</scope>
    <source>
        <strain evidence="8">NCTC11421</strain>
    </source>
</reference>
<proteinExistence type="inferred from homology"/>
<evidence type="ECO:0000256" key="5">
    <source>
        <dbReference type="ARBA" id="ARBA00022989"/>
    </source>
</evidence>
<evidence type="ECO:0000313" key="8">
    <source>
        <dbReference type="EMBL" id="SUA21106.1"/>
    </source>
</evidence>
<protein>
    <submittedName>
        <fullName evidence="8">Putative transmembrane transport protein</fullName>
    </submittedName>
</protein>
<evidence type="ECO:0000256" key="6">
    <source>
        <dbReference type="ARBA" id="ARBA00023136"/>
    </source>
</evidence>
<evidence type="ECO:0000256" key="1">
    <source>
        <dbReference type="ARBA" id="ARBA00004141"/>
    </source>
</evidence>
<dbReference type="InterPro" id="IPR006042">
    <property type="entry name" value="Xan_ur_permease"/>
</dbReference>
<evidence type="ECO:0000256" key="4">
    <source>
        <dbReference type="ARBA" id="ARBA00022692"/>
    </source>
</evidence>
<gene>
    <name evidence="8" type="primary">xanQ_5</name>
    <name evidence="8" type="ORF">NCTC11421_01214</name>
</gene>
<dbReference type="PROSITE" id="PS01116">
    <property type="entry name" value="XANTH_URACIL_PERMASE"/>
    <property type="match status" value="1"/>
</dbReference>
<evidence type="ECO:0000256" key="3">
    <source>
        <dbReference type="ARBA" id="ARBA00022448"/>
    </source>
</evidence>
<evidence type="ECO:0000256" key="2">
    <source>
        <dbReference type="ARBA" id="ARBA00008821"/>
    </source>
</evidence>
<dbReference type="GO" id="GO:0042907">
    <property type="term" value="F:xanthine transmembrane transporter activity"/>
    <property type="evidence" value="ECO:0007669"/>
    <property type="project" value="TreeGrafter"/>
</dbReference>
<keyword evidence="4 7" id="KW-0812">Transmembrane</keyword>
<sequence length="135" mass="14680">MILVLLGLFPVVGRAFTTIPSPVLGGAMVLMFGLIAIAGVRILVGHGIRRREAVIAATSVGLGLGVGFEPEVFKNLPVLFQNSISGGGITAVLLNLVLPEDKPRRRSSLIPTIWNTDFENECRLKRNPCFRRHCF</sequence>
<name>A0A378VW32_NEIGO</name>
<organism evidence="8">
    <name type="scientific">Neisseria gonorrhoeae</name>
    <dbReference type="NCBI Taxonomy" id="485"/>
    <lineage>
        <taxon>Bacteria</taxon>
        <taxon>Pseudomonadati</taxon>
        <taxon>Pseudomonadota</taxon>
        <taxon>Betaproteobacteria</taxon>
        <taxon>Neisseriales</taxon>
        <taxon>Neisseriaceae</taxon>
        <taxon>Neisseria</taxon>
    </lineage>
</organism>
<keyword evidence="3" id="KW-0813">Transport</keyword>
<evidence type="ECO:0000256" key="7">
    <source>
        <dbReference type="SAM" id="Phobius"/>
    </source>
</evidence>
<dbReference type="Pfam" id="PF00860">
    <property type="entry name" value="Xan_ur_permease"/>
    <property type="match status" value="1"/>
</dbReference>
<dbReference type="GO" id="GO:0005886">
    <property type="term" value="C:plasma membrane"/>
    <property type="evidence" value="ECO:0007669"/>
    <property type="project" value="TreeGrafter"/>
</dbReference>
<keyword evidence="5 7" id="KW-1133">Transmembrane helix</keyword>
<comment type="subcellular location">
    <subcellularLocation>
        <location evidence="1">Membrane</location>
        <topology evidence="1">Multi-pass membrane protein</topology>
    </subcellularLocation>
</comment>